<dbReference type="Proteomes" id="UP000182761">
    <property type="component" value="Unassembled WGS sequence"/>
</dbReference>
<keyword evidence="1" id="KW-1133">Transmembrane helix</keyword>
<evidence type="ECO:0000313" key="2">
    <source>
        <dbReference type="EMBL" id="CVK15406.1"/>
    </source>
</evidence>
<gene>
    <name evidence="2" type="ORF">Ga0061079_101220</name>
</gene>
<sequence>MINKHIIQIIVVFLIIGFVACNKEKYYEGEKDPIKIKEYNNKNYYASEKMDSLAVISHITEQKLQEVYDLAILATENKSNKEIDTLIVSQLKGYFSKKDTVYVSRIVNNLDSLKVKYVKIELEKKILGNTTILNDSIGVIHYKVHYYNDKKKYFSTQNSKANYILKKNPEKFKSEFKFYFTSIGKPEQ</sequence>
<keyword evidence="3" id="KW-1185">Reference proteome</keyword>
<evidence type="ECO:0000256" key="1">
    <source>
        <dbReference type="SAM" id="Phobius"/>
    </source>
</evidence>
<dbReference type="RefSeq" id="WP_055424631.1">
    <property type="nucleotide sequence ID" value="NZ_FCOR01000001.1"/>
</dbReference>
<name>A0A0X3AM37_9FLAO</name>
<evidence type="ECO:0000313" key="3">
    <source>
        <dbReference type="Proteomes" id="UP000182761"/>
    </source>
</evidence>
<reference evidence="2 3" key="1">
    <citation type="submission" date="2016-01" db="EMBL/GenBank/DDBJ databases">
        <authorList>
            <person name="McClelland M."/>
            <person name="Jain A."/>
            <person name="Saraogi P."/>
            <person name="Mendelson R."/>
            <person name="Westerman R."/>
            <person name="SanMiguel P."/>
            <person name="Csonka L."/>
        </authorList>
    </citation>
    <scope>NUCLEOTIDE SEQUENCE [LARGE SCALE GENOMIC DNA]</scope>
    <source>
        <strain evidence="2 3">R-53146</strain>
    </source>
</reference>
<organism evidence="2 3">
    <name type="scientific">Apibacter mensalis</name>
    <dbReference type="NCBI Taxonomy" id="1586267"/>
    <lineage>
        <taxon>Bacteria</taxon>
        <taxon>Pseudomonadati</taxon>
        <taxon>Bacteroidota</taxon>
        <taxon>Flavobacteriia</taxon>
        <taxon>Flavobacteriales</taxon>
        <taxon>Weeksellaceae</taxon>
        <taxon>Apibacter</taxon>
    </lineage>
</organism>
<keyword evidence="1" id="KW-0472">Membrane</keyword>
<dbReference type="AlphaFoldDB" id="A0A0X3AM37"/>
<accession>A0A0X3AM37</accession>
<proteinExistence type="predicted"/>
<dbReference type="PROSITE" id="PS51257">
    <property type="entry name" value="PROKAR_LIPOPROTEIN"/>
    <property type="match status" value="1"/>
</dbReference>
<feature type="transmembrane region" description="Helical" evidence="1">
    <location>
        <begin position="6"/>
        <end position="22"/>
    </location>
</feature>
<evidence type="ECO:0008006" key="4">
    <source>
        <dbReference type="Google" id="ProtNLM"/>
    </source>
</evidence>
<keyword evidence="1" id="KW-0812">Transmembrane</keyword>
<protein>
    <recommendedName>
        <fullName evidence="4">Lipoprotein</fullName>
    </recommendedName>
</protein>
<dbReference type="STRING" id="1586267.GCA_001418685_00221"/>
<dbReference type="OrthoDB" id="1453399at2"/>
<dbReference type="EMBL" id="FCOR01000001">
    <property type="protein sequence ID" value="CVK15406.1"/>
    <property type="molecule type" value="Genomic_DNA"/>
</dbReference>